<accession>A0ABV5G2P0</accession>
<dbReference type="EMBL" id="JBHMFI010000001">
    <property type="protein sequence ID" value="MFB9073191.1"/>
    <property type="molecule type" value="Genomic_DNA"/>
</dbReference>
<proteinExistence type="predicted"/>
<gene>
    <name evidence="1" type="ORF">ACFFX0_19100</name>
</gene>
<comment type="caution">
    <text evidence="1">The sequence shown here is derived from an EMBL/GenBank/DDBJ whole genome shotgun (WGS) entry which is preliminary data.</text>
</comment>
<evidence type="ECO:0000313" key="2">
    <source>
        <dbReference type="Proteomes" id="UP001589575"/>
    </source>
</evidence>
<sequence length="67" mass="7343">MQLRPEGLGCRGNIGVVVVDRRHDCDSLPIPVTLKILFPCPRTLLHCPGVRAQGATRRSPPRLTSTL</sequence>
<evidence type="ECO:0000313" key="1">
    <source>
        <dbReference type="EMBL" id="MFB9073191.1"/>
    </source>
</evidence>
<name>A0ABV5G2P0_9MICC</name>
<protein>
    <submittedName>
        <fullName evidence="1">Uncharacterized protein</fullName>
    </submittedName>
</protein>
<dbReference type="Proteomes" id="UP001589575">
    <property type="component" value="Unassembled WGS sequence"/>
</dbReference>
<organism evidence="1 2">
    <name type="scientific">Citricoccus parietis</name>
    <dbReference type="NCBI Taxonomy" id="592307"/>
    <lineage>
        <taxon>Bacteria</taxon>
        <taxon>Bacillati</taxon>
        <taxon>Actinomycetota</taxon>
        <taxon>Actinomycetes</taxon>
        <taxon>Micrococcales</taxon>
        <taxon>Micrococcaceae</taxon>
        <taxon>Citricoccus</taxon>
    </lineage>
</organism>
<reference evidence="1 2" key="1">
    <citation type="submission" date="2024-09" db="EMBL/GenBank/DDBJ databases">
        <authorList>
            <person name="Sun Q."/>
            <person name="Mori K."/>
        </authorList>
    </citation>
    <scope>NUCLEOTIDE SEQUENCE [LARGE SCALE GENOMIC DNA]</scope>
    <source>
        <strain evidence="1 2">CCM 7609</strain>
    </source>
</reference>
<keyword evidence="2" id="KW-1185">Reference proteome</keyword>